<dbReference type="Gene3D" id="3.30.54.20">
    <property type="match status" value="1"/>
</dbReference>
<dbReference type="InterPro" id="IPR036621">
    <property type="entry name" value="Anticodon-bd_dom_sf"/>
</dbReference>
<dbReference type="InterPro" id="IPR004154">
    <property type="entry name" value="Anticodon-bd"/>
</dbReference>
<keyword evidence="11 13" id="KW-0030">Aminoacyl-tRNA synthetase</keyword>
<evidence type="ECO:0000256" key="10">
    <source>
        <dbReference type="ARBA" id="ARBA00022917"/>
    </source>
</evidence>
<dbReference type="Gene3D" id="3.30.930.10">
    <property type="entry name" value="Bira Bifunctional Protein, Domain 2"/>
    <property type="match status" value="1"/>
</dbReference>
<dbReference type="InterPro" id="IPR012947">
    <property type="entry name" value="tRNA_SAD"/>
</dbReference>
<feature type="binding site" evidence="13">
    <location>
        <position position="275"/>
    </location>
    <ligand>
        <name>Zn(2+)</name>
        <dbReference type="ChEBI" id="CHEBI:29105"/>
        <note>catalytic</note>
    </ligand>
</feature>
<dbReference type="PRINTS" id="PR01047">
    <property type="entry name" value="TRNASYNTHTHR"/>
</dbReference>
<dbReference type="Gene3D" id="3.40.50.800">
    <property type="entry name" value="Anticodon-binding domain"/>
    <property type="match status" value="1"/>
</dbReference>
<dbReference type="InterPro" id="IPR033728">
    <property type="entry name" value="ThrRS_core"/>
</dbReference>
<dbReference type="HAMAP" id="MF_00184">
    <property type="entry name" value="Thr_tRNA_synth"/>
    <property type="match status" value="1"/>
</dbReference>
<dbReference type="InterPro" id="IPR002314">
    <property type="entry name" value="aa-tRNA-synt_IIb"/>
</dbReference>
<dbReference type="GO" id="GO:0000049">
    <property type="term" value="F:tRNA binding"/>
    <property type="evidence" value="ECO:0007669"/>
    <property type="project" value="UniProtKB-KW"/>
</dbReference>
<comment type="subunit">
    <text evidence="13">Homodimer.</text>
</comment>
<comment type="caution">
    <text evidence="13">Lacks conserved residue(s) required for the propagation of feature annotation.</text>
</comment>
<name>A0A449A8R7_9BACT</name>
<dbReference type="PROSITE" id="PS50862">
    <property type="entry name" value="AA_TRNA_LIGASE_II"/>
    <property type="match status" value="1"/>
</dbReference>
<dbReference type="AlphaFoldDB" id="A0A449A8R7"/>
<dbReference type="GO" id="GO:0005524">
    <property type="term" value="F:ATP binding"/>
    <property type="evidence" value="ECO:0007669"/>
    <property type="project" value="UniProtKB-UniRule"/>
</dbReference>
<evidence type="ECO:0000313" key="16">
    <source>
        <dbReference type="Proteomes" id="UP000290942"/>
    </source>
</evidence>
<evidence type="ECO:0000256" key="9">
    <source>
        <dbReference type="ARBA" id="ARBA00022884"/>
    </source>
</evidence>
<dbReference type="Gene3D" id="3.30.980.10">
    <property type="entry name" value="Threonyl-trna Synthetase, Chain A, domain 2"/>
    <property type="match status" value="1"/>
</dbReference>
<protein>
    <recommendedName>
        <fullName evidence="13">Threonine--tRNA ligase</fullName>
        <ecNumber evidence="13">6.1.1.3</ecNumber>
    </recommendedName>
    <alternativeName>
        <fullName evidence="13">Threonyl-tRNA synthetase</fullName>
        <shortName evidence="13">ThrRS</shortName>
    </alternativeName>
</protein>
<dbReference type="SMART" id="SM00863">
    <property type="entry name" value="tRNA_SAD"/>
    <property type="match status" value="1"/>
</dbReference>
<dbReference type="FunFam" id="3.30.930.10:FF:000002">
    <property type="entry name" value="Threonine--tRNA ligase"/>
    <property type="match status" value="1"/>
</dbReference>
<organism evidence="15 16">
    <name type="scientific">Mycoplasmopsis bovigenitalium</name>
    <dbReference type="NCBI Taxonomy" id="2112"/>
    <lineage>
        <taxon>Bacteria</taxon>
        <taxon>Bacillati</taxon>
        <taxon>Mycoplasmatota</taxon>
        <taxon>Mycoplasmoidales</taxon>
        <taxon>Metamycoplasmataceae</taxon>
        <taxon>Mycoplasmopsis</taxon>
    </lineage>
</organism>
<evidence type="ECO:0000313" key="15">
    <source>
        <dbReference type="EMBL" id="VEU60659.1"/>
    </source>
</evidence>
<dbReference type="CDD" id="cd00860">
    <property type="entry name" value="ThrRS_anticodon"/>
    <property type="match status" value="1"/>
</dbReference>
<dbReference type="EMBL" id="LR214970">
    <property type="protein sequence ID" value="VEU60659.1"/>
    <property type="molecule type" value="Genomic_DNA"/>
</dbReference>
<keyword evidence="4 13" id="KW-0436">Ligase</keyword>
<evidence type="ECO:0000256" key="6">
    <source>
        <dbReference type="ARBA" id="ARBA00022741"/>
    </source>
</evidence>
<keyword evidence="7 13" id="KW-0862">Zinc</keyword>
<dbReference type="NCBIfam" id="TIGR00418">
    <property type="entry name" value="thrS"/>
    <property type="match status" value="1"/>
</dbReference>
<dbReference type="Pfam" id="PF00587">
    <property type="entry name" value="tRNA-synt_2b"/>
    <property type="match status" value="1"/>
</dbReference>
<evidence type="ECO:0000256" key="4">
    <source>
        <dbReference type="ARBA" id="ARBA00022598"/>
    </source>
</evidence>
<comment type="subcellular location">
    <subcellularLocation>
        <location evidence="13">Cytoplasm</location>
    </subcellularLocation>
</comment>
<evidence type="ECO:0000256" key="7">
    <source>
        <dbReference type="ARBA" id="ARBA00022833"/>
    </source>
</evidence>
<dbReference type="GO" id="GO:0006435">
    <property type="term" value="P:threonyl-tRNA aminoacylation"/>
    <property type="evidence" value="ECO:0007669"/>
    <property type="project" value="UniProtKB-UniRule"/>
</dbReference>
<dbReference type="EC" id="6.1.1.3" evidence="13"/>
<feature type="binding site" evidence="13">
    <location>
        <position position="326"/>
    </location>
    <ligand>
        <name>Zn(2+)</name>
        <dbReference type="ChEBI" id="CHEBI:29105"/>
        <note>catalytic</note>
    </ligand>
</feature>
<dbReference type="InterPro" id="IPR006195">
    <property type="entry name" value="aa-tRNA-synth_II"/>
</dbReference>
<comment type="similarity">
    <text evidence="1 13">Belongs to the class-II aminoacyl-tRNA synthetase family.</text>
</comment>
<feature type="binding site" evidence="13">
    <location>
        <position position="456"/>
    </location>
    <ligand>
        <name>Zn(2+)</name>
        <dbReference type="ChEBI" id="CHEBI:29105"/>
        <note>catalytic</note>
    </ligand>
</feature>
<dbReference type="CDD" id="cd00771">
    <property type="entry name" value="ThrRS_core"/>
    <property type="match status" value="1"/>
</dbReference>
<dbReference type="SUPFAM" id="SSF55681">
    <property type="entry name" value="Class II aaRS and biotin synthetases"/>
    <property type="match status" value="1"/>
</dbReference>
<keyword evidence="3 13" id="KW-0820">tRNA-binding</keyword>
<dbReference type="GO" id="GO:0004829">
    <property type="term" value="F:threonine-tRNA ligase activity"/>
    <property type="evidence" value="ECO:0007669"/>
    <property type="project" value="UniProtKB-UniRule"/>
</dbReference>
<dbReference type="PANTHER" id="PTHR11451:SF56">
    <property type="entry name" value="THREONINE--TRNA LIGASE 1"/>
    <property type="match status" value="1"/>
</dbReference>
<evidence type="ECO:0000256" key="11">
    <source>
        <dbReference type="ARBA" id="ARBA00023146"/>
    </source>
</evidence>
<dbReference type="SUPFAM" id="SSF55186">
    <property type="entry name" value="ThrRS/AlaRS common domain"/>
    <property type="match status" value="1"/>
</dbReference>
<evidence type="ECO:0000256" key="3">
    <source>
        <dbReference type="ARBA" id="ARBA00022555"/>
    </source>
</evidence>
<dbReference type="Pfam" id="PF03129">
    <property type="entry name" value="HGTP_anticodon"/>
    <property type="match status" value="1"/>
</dbReference>
<dbReference type="Pfam" id="PF07973">
    <property type="entry name" value="tRNA_SAD"/>
    <property type="match status" value="1"/>
</dbReference>
<dbReference type="PANTHER" id="PTHR11451">
    <property type="entry name" value="THREONINE-TRNA LIGASE"/>
    <property type="match status" value="1"/>
</dbReference>
<keyword evidence="10 13" id="KW-0648">Protein biosynthesis</keyword>
<sequence length="582" mass="68161">MKIQADKLLNHTCSHLLAAAIERLYPNVKLGFGPATDEGFYYDFEFENPLSDQDLNKIEKLMKKLASRNLETIQIDENQYDFNNKPYKKELYDELKAQGQVVTFYALQDPLNKEIIFKDLCAGGHIHSTKNLKHFKLLSLAGAYWRGNSDNIQLTRIYGTAWETSEKLESYLELLKDRKERDHRKIGKDLKIFAMHQLTGQGLPIWLEDGMYIHNEIRNLVLKMDRKYGFTEVLTPHFGNEELYKTSGHLEHYKDDMFAPIIVEKERLIPRPMTCPHHNICYGLEKRSYRDLPIRYSEQSQLYRYEKSGALTGLERVRGMLLTEGHLYVREDQIFDEIIHMYKQISETLKIFNIQISYISLSLRDPQNKEKYFDDEQMWVKSETMLKNALDSMNVQYEAIQGEAAFYGPKMDIQIHTALGHEVTVATIQLDFLQPMKFNLKYTDKNGDDATPVMIHRGLIGTYERFVAILLEQTKGVLPFWLAPKQITVIPVNLDENIEYAKEITNQLWSHNFRVKLDDRDERLNKKIREAQISKSKFQVILGKNESEKGLVSYRKYGEETTHTTTLKEFIFMLNELKANYE</sequence>
<dbReference type="GO" id="GO:0005737">
    <property type="term" value="C:cytoplasm"/>
    <property type="evidence" value="ECO:0007669"/>
    <property type="project" value="UniProtKB-SubCell"/>
</dbReference>
<dbReference type="GO" id="GO:0046872">
    <property type="term" value="F:metal ion binding"/>
    <property type="evidence" value="ECO:0007669"/>
    <property type="project" value="UniProtKB-KW"/>
</dbReference>
<evidence type="ECO:0000256" key="13">
    <source>
        <dbReference type="HAMAP-Rule" id="MF_00184"/>
    </source>
</evidence>
<evidence type="ECO:0000256" key="5">
    <source>
        <dbReference type="ARBA" id="ARBA00022723"/>
    </source>
</evidence>
<dbReference type="RefSeq" id="WP_129687589.1">
    <property type="nucleotide sequence ID" value="NZ_LR214970.1"/>
</dbReference>
<evidence type="ECO:0000256" key="1">
    <source>
        <dbReference type="ARBA" id="ARBA00008226"/>
    </source>
</evidence>
<keyword evidence="5 13" id="KW-0479">Metal-binding</keyword>
<evidence type="ECO:0000256" key="2">
    <source>
        <dbReference type="ARBA" id="ARBA00022490"/>
    </source>
</evidence>
<dbReference type="SUPFAM" id="SSF52954">
    <property type="entry name" value="Class II aaRS ABD-related"/>
    <property type="match status" value="1"/>
</dbReference>
<dbReference type="InterPro" id="IPR018163">
    <property type="entry name" value="Thr/Ala-tRNA-synth_IIc_edit"/>
</dbReference>
<dbReference type="FunFam" id="3.40.50.800:FF:000001">
    <property type="entry name" value="Threonine--tRNA ligase"/>
    <property type="match status" value="1"/>
</dbReference>
<dbReference type="Proteomes" id="UP000290942">
    <property type="component" value="Chromosome"/>
</dbReference>
<keyword evidence="2 13" id="KW-0963">Cytoplasm</keyword>
<accession>A0A449A8R7</accession>
<evidence type="ECO:0000256" key="8">
    <source>
        <dbReference type="ARBA" id="ARBA00022840"/>
    </source>
</evidence>
<gene>
    <name evidence="13 15" type="primary">thrS</name>
    <name evidence="15" type="ORF">NCTC10122_00257</name>
</gene>
<reference evidence="15 16" key="1">
    <citation type="submission" date="2019-01" db="EMBL/GenBank/DDBJ databases">
        <authorList>
            <consortium name="Pathogen Informatics"/>
        </authorList>
    </citation>
    <scope>NUCLEOTIDE SEQUENCE [LARGE SCALE GENOMIC DNA]</scope>
    <source>
        <strain evidence="15 16">NCTC10122</strain>
    </source>
</reference>
<keyword evidence="6 13" id="KW-0547">Nucleotide-binding</keyword>
<dbReference type="InterPro" id="IPR045864">
    <property type="entry name" value="aa-tRNA-synth_II/BPL/LPL"/>
</dbReference>
<evidence type="ECO:0000259" key="14">
    <source>
        <dbReference type="PROSITE" id="PS50862"/>
    </source>
</evidence>
<evidence type="ECO:0000256" key="12">
    <source>
        <dbReference type="ARBA" id="ARBA00049515"/>
    </source>
</evidence>
<feature type="domain" description="Aminoacyl-transfer RNA synthetases class-II family profile" evidence="14">
    <location>
        <begin position="209"/>
        <end position="479"/>
    </location>
</feature>
<dbReference type="InterPro" id="IPR047246">
    <property type="entry name" value="ThrRS_anticodon"/>
</dbReference>
<keyword evidence="8 13" id="KW-0067">ATP-binding</keyword>
<comment type="catalytic activity">
    <reaction evidence="12 13">
        <text>tRNA(Thr) + L-threonine + ATP = L-threonyl-tRNA(Thr) + AMP + diphosphate + H(+)</text>
        <dbReference type="Rhea" id="RHEA:24624"/>
        <dbReference type="Rhea" id="RHEA-COMP:9670"/>
        <dbReference type="Rhea" id="RHEA-COMP:9704"/>
        <dbReference type="ChEBI" id="CHEBI:15378"/>
        <dbReference type="ChEBI" id="CHEBI:30616"/>
        <dbReference type="ChEBI" id="CHEBI:33019"/>
        <dbReference type="ChEBI" id="CHEBI:57926"/>
        <dbReference type="ChEBI" id="CHEBI:78442"/>
        <dbReference type="ChEBI" id="CHEBI:78534"/>
        <dbReference type="ChEBI" id="CHEBI:456215"/>
        <dbReference type="EC" id="6.1.1.3"/>
    </reaction>
</comment>
<comment type="cofactor">
    <cofactor evidence="13">
        <name>Zn(2+)</name>
        <dbReference type="ChEBI" id="CHEBI:29105"/>
    </cofactor>
    <text evidence="13">Binds 1 zinc ion per subunit.</text>
</comment>
<dbReference type="InterPro" id="IPR002320">
    <property type="entry name" value="Thr-tRNA-ligase_IIa"/>
</dbReference>
<keyword evidence="9 13" id="KW-0694">RNA-binding</keyword>
<proteinExistence type="inferred from homology"/>